<keyword evidence="3" id="KW-1185">Reference proteome</keyword>
<protein>
    <submittedName>
        <fullName evidence="2">Uncharacterized protein</fullName>
    </submittedName>
</protein>
<dbReference type="Proteomes" id="UP000266861">
    <property type="component" value="Unassembled WGS sequence"/>
</dbReference>
<organism evidence="2 3">
    <name type="scientific">Diversispora epigaea</name>
    <dbReference type="NCBI Taxonomy" id="1348612"/>
    <lineage>
        <taxon>Eukaryota</taxon>
        <taxon>Fungi</taxon>
        <taxon>Fungi incertae sedis</taxon>
        <taxon>Mucoromycota</taxon>
        <taxon>Glomeromycotina</taxon>
        <taxon>Glomeromycetes</taxon>
        <taxon>Diversisporales</taxon>
        <taxon>Diversisporaceae</taxon>
        <taxon>Diversispora</taxon>
    </lineage>
</organism>
<feature type="signal peptide" evidence="1">
    <location>
        <begin position="1"/>
        <end position="23"/>
    </location>
</feature>
<accession>A0A397JH99</accession>
<reference evidence="2 3" key="1">
    <citation type="submission" date="2018-08" db="EMBL/GenBank/DDBJ databases">
        <title>Genome and evolution of the arbuscular mycorrhizal fungus Diversispora epigaea (formerly Glomus versiforme) and its bacterial endosymbionts.</title>
        <authorList>
            <person name="Sun X."/>
            <person name="Fei Z."/>
            <person name="Harrison M."/>
        </authorList>
    </citation>
    <scope>NUCLEOTIDE SEQUENCE [LARGE SCALE GENOMIC DNA]</scope>
    <source>
        <strain evidence="2 3">IT104</strain>
    </source>
</reference>
<proteinExistence type="predicted"/>
<name>A0A397JH99_9GLOM</name>
<evidence type="ECO:0000313" key="2">
    <source>
        <dbReference type="EMBL" id="RHZ86178.1"/>
    </source>
</evidence>
<dbReference type="AlphaFoldDB" id="A0A397JH99"/>
<evidence type="ECO:0000313" key="3">
    <source>
        <dbReference type="Proteomes" id="UP000266861"/>
    </source>
</evidence>
<keyword evidence="1" id="KW-0732">Signal</keyword>
<dbReference type="EMBL" id="PQFF01000051">
    <property type="protein sequence ID" value="RHZ86178.1"/>
    <property type="molecule type" value="Genomic_DNA"/>
</dbReference>
<sequence>MKFSRLHFLWIRSFILLKSYIREDEICIDFGDFGDYGDFSLQSKEVFFRQKNYRSSLCGKIGLSYVWYHEDPYTIIPALKLPYILWSLIRLSLSRET</sequence>
<comment type="caution">
    <text evidence="2">The sequence shown here is derived from an EMBL/GenBank/DDBJ whole genome shotgun (WGS) entry which is preliminary data.</text>
</comment>
<evidence type="ECO:0000256" key="1">
    <source>
        <dbReference type="SAM" id="SignalP"/>
    </source>
</evidence>
<feature type="chain" id="PRO_5017285864" evidence="1">
    <location>
        <begin position="24"/>
        <end position="97"/>
    </location>
</feature>
<gene>
    <name evidence="2" type="ORF">Glove_54g27</name>
</gene>